<protein>
    <submittedName>
        <fullName evidence="2 3">Uncharacterized protein</fullName>
    </submittedName>
</protein>
<name>A0A0C4DU43_MAGP6</name>
<evidence type="ECO:0000313" key="4">
    <source>
        <dbReference type="Proteomes" id="UP000011715"/>
    </source>
</evidence>
<proteinExistence type="predicted"/>
<feature type="region of interest" description="Disordered" evidence="1">
    <location>
        <begin position="1"/>
        <end position="31"/>
    </location>
</feature>
<reference evidence="2" key="2">
    <citation type="submission" date="2010-05" db="EMBL/GenBank/DDBJ databases">
        <title>The Genome Sequence of Magnaporthe poae strain ATCC 64411.</title>
        <authorList>
            <consortium name="The Broad Institute Genome Sequencing Platform"/>
            <consortium name="Broad Institute Genome Sequencing Center for Infectious Disease"/>
            <person name="Ma L.-J."/>
            <person name="Dead R."/>
            <person name="Young S."/>
            <person name="Zeng Q."/>
            <person name="Koehrsen M."/>
            <person name="Alvarado L."/>
            <person name="Berlin A."/>
            <person name="Chapman S.B."/>
            <person name="Chen Z."/>
            <person name="Freedman E."/>
            <person name="Gellesch M."/>
            <person name="Goldberg J."/>
            <person name="Griggs A."/>
            <person name="Gujja S."/>
            <person name="Heilman E.R."/>
            <person name="Heiman D."/>
            <person name="Hepburn T."/>
            <person name="Howarth C."/>
            <person name="Jen D."/>
            <person name="Larson L."/>
            <person name="Mehta T."/>
            <person name="Neiman D."/>
            <person name="Pearson M."/>
            <person name="Roberts A."/>
            <person name="Saif S."/>
            <person name="Shea T."/>
            <person name="Shenoy N."/>
            <person name="Sisk P."/>
            <person name="Stolte C."/>
            <person name="Sykes S."/>
            <person name="Walk T."/>
            <person name="White J."/>
            <person name="Yandava C."/>
            <person name="Haas B."/>
            <person name="Nusbaum C."/>
            <person name="Birren B."/>
        </authorList>
    </citation>
    <scope>NUCLEOTIDE SEQUENCE</scope>
    <source>
        <strain evidence="2">ATCC 64411</strain>
    </source>
</reference>
<dbReference type="Proteomes" id="UP000011715">
    <property type="component" value="Unassembled WGS sequence"/>
</dbReference>
<dbReference type="AlphaFoldDB" id="A0A0C4DU43"/>
<organism evidence="3 4">
    <name type="scientific">Magnaporthiopsis poae (strain ATCC 64411 / 73-15)</name>
    <name type="common">Kentucky bluegrass fungus</name>
    <name type="synonym">Magnaporthe poae</name>
    <dbReference type="NCBI Taxonomy" id="644358"/>
    <lineage>
        <taxon>Eukaryota</taxon>
        <taxon>Fungi</taxon>
        <taxon>Dikarya</taxon>
        <taxon>Ascomycota</taxon>
        <taxon>Pezizomycotina</taxon>
        <taxon>Sordariomycetes</taxon>
        <taxon>Sordariomycetidae</taxon>
        <taxon>Magnaporthales</taxon>
        <taxon>Magnaporthaceae</taxon>
        <taxon>Magnaporthiopsis</taxon>
    </lineage>
</organism>
<dbReference type="EnsemblFungi" id="MAPG_03476T0">
    <property type="protein sequence ID" value="MAPG_03476T0"/>
    <property type="gene ID" value="MAPG_03476"/>
</dbReference>
<feature type="compositionally biased region" description="Pro residues" evidence="1">
    <location>
        <begin position="1"/>
        <end position="15"/>
    </location>
</feature>
<reference evidence="3" key="5">
    <citation type="submission" date="2015-06" db="UniProtKB">
        <authorList>
            <consortium name="EnsemblFungi"/>
        </authorList>
    </citation>
    <scope>IDENTIFICATION</scope>
    <source>
        <strain evidence="3">ATCC 64411</strain>
    </source>
</reference>
<evidence type="ECO:0000256" key="1">
    <source>
        <dbReference type="SAM" id="MobiDB-lite"/>
    </source>
</evidence>
<keyword evidence="4" id="KW-1185">Reference proteome</keyword>
<dbReference type="EMBL" id="ADBL01000829">
    <property type="status" value="NOT_ANNOTATED_CDS"/>
    <property type="molecule type" value="Genomic_DNA"/>
</dbReference>
<reference evidence="4" key="1">
    <citation type="submission" date="2010-05" db="EMBL/GenBank/DDBJ databases">
        <title>The genome sequence of Magnaporthe poae strain ATCC 64411.</title>
        <authorList>
            <person name="Ma L.-J."/>
            <person name="Dead R."/>
            <person name="Young S."/>
            <person name="Zeng Q."/>
            <person name="Koehrsen M."/>
            <person name="Alvarado L."/>
            <person name="Berlin A."/>
            <person name="Chapman S.B."/>
            <person name="Chen Z."/>
            <person name="Freedman E."/>
            <person name="Gellesch M."/>
            <person name="Goldberg J."/>
            <person name="Griggs A."/>
            <person name="Gujja S."/>
            <person name="Heilman E.R."/>
            <person name="Heiman D."/>
            <person name="Hepburn T."/>
            <person name="Howarth C."/>
            <person name="Jen D."/>
            <person name="Larson L."/>
            <person name="Mehta T."/>
            <person name="Neiman D."/>
            <person name="Pearson M."/>
            <person name="Roberts A."/>
            <person name="Saif S."/>
            <person name="Shea T."/>
            <person name="Shenoy N."/>
            <person name="Sisk P."/>
            <person name="Stolte C."/>
            <person name="Sykes S."/>
            <person name="Walk T."/>
            <person name="White J."/>
            <person name="Yandava C."/>
            <person name="Haas B."/>
            <person name="Nusbaum C."/>
            <person name="Birren B."/>
        </authorList>
    </citation>
    <scope>NUCLEOTIDE SEQUENCE [LARGE SCALE GENOMIC DNA]</scope>
    <source>
        <strain evidence="4">ATCC 64411 / 73-15</strain>
    </source>
</reference>
<reference evidence="2" key="3">
    <citation type="submission" date="2011-03" db="EMBL/GenBank/DDBJ databases">
        <title>Annotation of Magnaporthe poae ATCC 64411.</title>
        <authorList>
            <person name="Ma L.-J."/>
            <person name="Dead R."/>
            <person name="Young S.K."/>
            <person name="Zeng Q."/>
            <person name="Gargeya S."/>
            <person name="Fitzgerald M."/>
            <person name="Haas B."/>
            <person name="Abouelleil A."/>
            <person name="Alvarado L."/>
            <person name="Arachchi H.M."/>
            <person name="Berlin A."/>
            <person name="Brown A."/>
            <person name="Chapman S.B."/>
            <person name="Chen Z."/>
            <person name="Dunbar C."/>
            <person name="Freedman E."/>
            <person name="Gearin G."/>
            <person name="Gellesch M."/>
            <person name="Goldberg J."/>
            <person name="Griggs A."/>
            <person name="Gujja S."/>
            <person name="Heiman D."/>
            <person name="Howarth C."/>
            <person name="Larson L."/>
            <person name="Lui A."/>
            <person name="MacDonald P.J.P."/>
            <person name="Mehta T."/>
            <person name="Montmayeur A."/>
            <person name="Murphy C."/>
            <person name="Neiman D."/>
            <person name="Pearson M."/>
            <person name="Priest M."/>
            <person name="Roberts A."/>
            <person name="Saif S."/>
            <person name="Shea T."/>
            <person name="Shenoy N."/>
            <person name="Sisk P."/>
            <person name="Stolte C."/>
            <person name="Sykes S."/>
            <person name="Yandava C."/>
            <person name="Wortman J."/>
            <person name="Nusbaum C."/>
            <person name="Birren B."/>
        </authorList>
    </citation>
    <scope>NUCLEOTIDE SEQUENCE</scope>
    <source>
        <strain evidence="2">ATCC 64411</strain>
    </source>
</reference>
<evidence type="ECO:0000313" key="3">
    <source>
        <dbReference type="EnsemblFungi" id="MAPG_03476T0"/>
    </source>
</evidence>
<reference evidence="3" key="4">
    <citation type="journal article" date="2015" name="G3 (Bethesda)">
        <title>Genome sequences of three phytopathogenic species of the Magnaporthaceae family of fungi.</title>
        <authorList>
            <person name="Okagaki L.H."/>
            <person name="Nunes C.C."/>
            <person name="Sailsbery J."/>
            <person name="Clay B."/>
            <person name="Brown D."/>
            <person name="John T."/>
            <person name="Oh Y."/>
            <person name="Young N."/>
            <person name="Fitzgerald M."/>
            <person name="Haas B.J."/>
            <person name="Zeng Q."/>
            <person name="Young S."/>
            <person name="Adiconis X."/>
            <person name="Fan L."/>
            <person name="Levin J.Z."/>
            <person name="Mitchell T.K."/>
            <person name="Okubara P.A."/>
            <person name="Farman M.L."/>
            <person name="Kohn L.M."/>
            <person name="Birren B."/>
            <person name="Ma L.-J."/>
            <person name="Dean R.A."/>
        </authorList>
    </citation>
    <scope>NUCLEOTIDE SEQUENCE</scope>
    <source>
        <strain evidence="3">ATCC 64411 / 73-15</strain>
    </source>
</reference>
<evidence type="ECO:0000313" key="2">
    <source>
        <dbReference type="EMBL" id="KLU84434.1"/>
    </source>
</evidence>
<sequence>MANPAKGPPPPPPPSMRCVTPRQDSGAKKDVRSEGLVEGVINFRQVPALSRRLVVTAFLGGAGVCSVPLRGHLPTGTYLRTCIGTLLGTFNMQSRFYQSIATYSLAASVSAPRSQWEMAGVIHVSVHEEEKKLSTVPFRAGRVERKSQSLDDAPYVLPH</sequence>
<dbReference type="EMBL" id="GL876967">
    <property type="protein sequence ID" value="KLU84434.1"/>
    <property type="molecule type" value="Genomic_DNA"/>
</dbReference>
<accession>A0A0C4DU43</accession>
<gene>
    <name evidence="2" type="ORF">MAPG_03476</name>
</gene>
<dbReference type="VEuPathDB" id="FungiDB:MAPG_03476"/>